<evidence type="ECO:0000313" key="9">
    <source>
        <dbReference type="Proteomes" id="UP000001422"/>
    </source>
</evidence>
<dbReference type="Proteomes" id="UP000001422">
    <property type="component" value="Chromosome"/>
</dbReference>
<comment type="subcellular location">
    <subcellularLocation>
        <location evidence="1">Cell membrane</location>
    </subcellularLocation>
</comment>
<keyword evidence="3" id="KW-1003">Cell membrane</keyword>
<feature type="compositionally biased region" description="Low complexity" evidence="5">
    <location>
        <begin position="30"/>
        <end position="47"/>
    </location>
</feature>
<protein>
    <submittedName>
        <fullName evidence="8">ABC transporter binding protein, glycine betaine/proline family</fullName>
    </submittedName>
</protein>
<evidence type="ECO:0000259" key="7">
    <source>
        <dbReference type="Pfam" id="PF04069"/>
    </source>
</evidence>
<organism evidence="8 9">
    <name type="scientific">Parasynechococcus marenigrum (strain WH8102)</name>
    <dbReference type="NCBI Taxonomy" id="84588"/>
    <lineage>
        <taxon>Bacteria</taxon>
        <taxon>Bacillati</taxon>
        <taxon>Cyanobacteriota</taxon>
        <taxon>Cyanophyceae</taxon>
        <taxon>Synechococcales</taxon>
        <taxon>Prochlorococcaceae</taxon>
        <taxon>Parasynechococcus</taxon>
        <taxon>Parasynechococcus marenigrum</taxon>
    </lineage>
</organism>
<sequence>MNKLQLWRRRSVLLAGLGLAGASLHNLASRPEADTSAPATNTPASTSQVQSTNDRNPASAPLKLGWSPWADAEVVSLMATQLIESELNQPVERVMADIGIQYQSVARGDLDLMLMAWLPGTHLDYWSKVRDRVLDLGPMYSGRLGWIVPDYVPEEVIASIEQLQDPQLAARFDGRVQGIDPGSGLNQASLKALNQYGLTSMELVASSSAAMAAVLAQAIDEQRWLIATSWTPHWMFARYKLRFLDDPKGSFGATERIHAVARQGLDQLHPAVTAFLSRFHLPESDLDGLLLQAQESSAETAVSIYLARHPNRVRYWTTGEI</sequence>
<evidence type="ECO:0000313" key="8">
    <source>
        <dbReference type="EMBL" id="CAE08432.1"/>
    </source>
</evidence>
<dbReference type="PANTHER" id="PTHR47737">
    <property type="entry name" value="GLYCINE BETAINE/PROLINE BETAINE TRANSPORT SYSTEM PERMEASE PROTEIN PROW"/>
    <property type="match status" value="1"/>
</dbReference>
<feature type="signal peptide" evidence="6">
    <location>
        <begin position="1"/>
        <end position="28"/>
    </location>
</feature>
<keyword evidence="2" id="KW-0813">Transport</keyword>
<dbReference type="CDD" id="cd13639">
    <property type="entry name" value="PBP2_OpuAC_like"/>
    <property type="match status" value="1"/>
</dbReference>
<evidence type="ECO:0000256" key="2">
    <source>
        <dbReference type="ARBA" id="ARBA00022448"/>
    </source>
</evidence>
<dbReference type="SUPFAM" id="SSF53850">
    <property type="entry name" value="Periplasmic binding protein-like II"/>
    <property type="match status" value="1"/>
</dbReference>
<gene>
    <name evidence="8" type="ordered locus">SYNW1917</name>
</gene>
<dbReference type="STRING" id="84588.SYNW1917"/>
<dbReference type="Pfam" id="PF04069">
    <property type="entry name" value="OpuAC"/>
    <property type="match status" value="1"/>
</dbReference>
<feature type="domain" description="ABC-type glycine betaine transport system substrate-binding" evidence="7">
    <location>
        <begin position="61"/>
        <end position="307"/>
    </location>
</feature>
<dbReference type="PANTHER" id="PTHR47737:SF1">
    <property type="entry name" value="GLYCINE BETAINE_PROLINE BETAINE TRANSPORT SYSTEM PERMEASE PROTEIN PROW"/>
    <property type="match status" value="1"/>
</dbReference>
<dbReference type="GO" id="GO:0015871">
    <property type="term" value="P:choline transport"/>
    <property type="evidence" value="ECO:0007669"/>
    <property type="project" value="TreeGrafter"/>
</dbReference>
<dbReference type="RefSeq" id="WP_011128775.1">
    <property type="nucleotide sequence ID" value="NC_005070.1"/>
</dbReference>
<dbReference type="GO" id="GO:0043190">
    <property type="term" value="C:ATP-binding cassette (ABC) transporter complex"/>
    <property type="evidence" value="ECO:0007669"/>
    <property type="project" value="InterPro"/>
</dbReference>
<dbReference type="HOGENOM" id="CLU_008673_1_0_3"/>
<keyword evidence="4" id="KW-0472">Membrane</keyword>
<evidence type="ECO:0000256" key="3">
    <source>
        <dbReference type="ARBA" id="ARBA00022475"/>
    </source>
</evidence>
<dbReference type="GO" id="GO:0015226">
    <property type="term" value="F:carnitine transmembrane transporter activity"/>
    <property type="evidence" value="ECO:0007669"/>
    <property type="project" value="TreeGrafter"/>
</dbReference>
<dbReference type="GO" id="GO:0031460">
    <property type="term" value="P:glycine betaine transport"/>
    <property type="evidence" value="ECO:0007669"/>
    <property type="project" value="TreeGrafter"/>
</dbReference>
<dbReference type="GO" id="GO:0005275">
    <property type="term" value="F:amine transmembrane transporter activity"/>
    <property type="evidence" value="ECO:0007669"/>
    <property type="project" value="TreeGrafter"/>
</dbReference>
<dbReference type="Gene3D" id="3.40.190.10">
    <property type="entry name" value="Periplasmic binding protein-like II"/>
    <property type="match status" value="1"/>
</dbReference>
<keyword evidence="9" id="KW-1185">Reference proteome</keyword>
<proteinExistence type="predicted"/>
<evidence type="ECO:0000256" key="6">
    <source>
        <dbReference type="SAM" id="SignalP"/>
    </source>
</evidence>
<reference evidence="8 9" key="1">
    <citation type="journal article" date="2003" name="Nature">
        <title>The genome of a motile marine Synechococcus.</title>
        <authorList>
            <person name="Palenik B."/>
            <person name="Brahamsha B."/>
            <person name="Larimer F."/>
            <person name="Land M."/>
            <person name="Hauser L."/>
            <person name="Chain P."/>
            <person name="Lamerdin J."/>
            <person name="Regala W."/>
            <person name="Allen E.A."/>
            <person name="McCarren J."/>
            <person name="Paulsen I."/>
            <person name="Dufresne A."/>
            <person name="Partensky F."/>
            <person name="Webb E."/>
            <person name="Waterbury J."/>
        </authorList>
    </citation>
    <scope>NUCLEOTIDE SEQUENCE [LARGE SCALE GENOMIC DNA]</scope>
    <source>
        <strain evidence="8 9">WH8102</strain>
    </source>
</reference>
<keyword evidence="6" id="KW-0732">Signal</keyword>
<evidence type="ECO:0000256" key="1">
    <source>
        <dbReference type="ARBA" id="ARBA00004236"/>
    </source>
</evidence>
<feature type="chain" id="PRO_5004291824" evidence="6">
    <location>
        <begin position="29"/>
        <end position="321"/>
    </location>
</feature>
<accession>Q7U4Z5</accession>
<feature type="region of interest" description="Disordered" evidence="5">
    <location>
        <begin position="30"/>
        <end position="60"/>
    </location>
</feature>
<dbReference type="Gene3D" id="3.40.190.100">
    <property type="entry name" value="Glycine betaine-binding periplasmic protein, domain 2"/>
    <property type="match status" value="1"/>
</dbReference>
<evidence type="ECO:0000256" key="5">
    <source>
        <dbReference type="SAM" id="MobiDB-lite"/>
    </source>
</evidence>
<dbReference type="KEGG" id="syw:SYNW1917"/>
<dbReference type="eggNOG" id="COG2113">
    <property type="taxonomic scope" value="Bacteria"/>
</dbReference>
<name>Q7U4Z5_PARMW</name>
<dbReference type="AlphaFoldDB" id="Q7U4Z5"/>
<dbReference type="EMBL" id="BX569694">
    <property type="protein sequence ID" value="CAE08432.1"/>
    <property type="molecule type" value="Genomic_DNA"/>
</dbReference>
<dbReference type="InterPro" id="IPR007210">
    <property type="entry name" value="ABC_Gly_betaine_transp_sub-bd"/>
</dbReference>
<evidence type="ECO:0000256" key="4">
    <source>
        <dbReference type="ARBA" id="ARBA00023136"/>
    </source>
</evidence>